<dbReference type="InParanoid" id="A0A5J5ELN2"/>
<reference evidence="6 7" key="1">
    <citation type="submission" date="2019-09" db="EMBL/GenBank/DDBJ databases">
        <title>Draft genome of the ectomycorrhizal ascomycete Sphaerosporella brunnea.</title>
        <authorList>
            <consortium name="DOE Joint Genome Institute"/>
            <person name="Benucci G.M."/>
            <person name="Marozzi G."/>
            <person name="Antonielli L."/>
            <person name="Sanchez S."/>
            <person name="Marco P."/>
            <person name="Wang X."/>
            <person name="Falini L.B."/>
            <person name="Barry K."/>
            <person name="Haridas S."/>
            <person name="Lipzen A."/>
            <person name="Labutti K."/>
            <person name="Grigoriev I.V."/>
            <person name="Murat C."/>
            <person name="Martin F."/>
            <person name="Albertini E."/>
            <person name="Donnini D."/>
            <person name="Bonito G."/>
        </authorList>
    </citation>
    <scope>NUCLEOTIDE SEQUENCE [LARGE SCALE GENOMIC DNA]</scope>
    <source>
        <strain evidence="6 7">Sb_GMNB300</strain>
    </source>
</reference>
<dbReference type="PANTHER" id="PTHR33938">
    <property type="entry name" value="FERULOYL ESTERASE B-RELATED"/>
    <property type="match status" value="1"/>
</dbReference>
<dbReference type="OrthoDB" id="3039123at2759"/>
<evidence type="ECO:0000256" key="4">
    <source>
        <dbReference type="ARBA" id="ARBA00023157"/>
    </source>
</evidence>
<keyword evidence="3 5" id="KW-0378">Hydrolase</keyword>
<keyword evidence="7" id="KW-1185">Reference proteome</keyword>
<keyword evidence="1" id="KW-0719">Serine esterase</keyword>
<dbReference type="EMBL" id="VXIS01000235">
    <property type="protein sequence ID" value="KAA8895936.1"/>
    <property type="molecule type" value="Genomic_DNA"/>
</dbReference>
<dbReference type="GO" id="GO:0052689">
    <property type="term" value="F:carboxylic ester hydrolase activity"/>
    <property type="evidence" value="ECO:0007669"/>
    <property type="project" value="UniProtKB-KW"/>
</dbReference>
<evidence type="ECO:0000256" key="5">
    <source>
        <dbReference type="RuleBase" id="RU361238"/>
    </source>
</evidence>
<protein>
    <recommendedName>
        <fullName evidence="5">Carboxylic ester hydrolase</fullName>
        <ecNumber evidence="5">3.1.1.-</ecNumber>
    </recommendedName>
</protein>
<keyword evidence="2" id="KW-0732">Signal</keyword>
<sequence length="455" mass="50083">MAQLPQSHTASFTAPVLLQGHLRLRRQQELPFSSLSSRCTTVTFASVLPSNATLVYAVPYGGNSTFDGSISNLPSLCALYFNVTSSNSSSFDVGLWLPVDTWNNGFIAYENGGFVGQAACTDMAKGLDYGFAAVSTNTGHNSSFMSSADGDWALNAPEKRTDWGWRALHGSMFPDDFDGVVTGAPSWWITHLQQWNLKVATYNLPNTTSYHIPQALISAIADEVFRQWDDVDGLGDGIITNPCLTTDQIGSLYKLYNDWIEVNQTSEAQWSQAIISSNESSPGGFGYARYFLYNDSNWTWEDLDYSTVQLAEEFNPGNATADDYDLRPFMERGGKLIHYHGLADGSISMGLLQPKGVQLSDFYWLFLIPGIANQAGSRPQCPRRSGPQTRRFTGPALISWVENNTAPNEIIATKLTDDDPSQGVMMQRPLCSHPKEAKYVSGNPNVTTSFECEVI</sequence>
<evidence type="ECO:0000313" key="7">
    <source>
        <dbReference type="Proteomes" id="UP000326924"/>
    </source>
</evidence>
<evidence type="ECO:0000256" key="3">
    <source>
        <dbReference type="ARBA" id="ARBA00022801"/>
    </source>
</evidence>
<dbReference type="Proteomes" id="UP000326924">
    <property type="component" value="Unassembled WGS sequence"/>
</dbReference>
<dbReference type="Pfam" id="PF07519">
    <property type="entry name" value="Tannase"/>
    <property type="match status" value="3"/>
</dbReference>
<evidence type="ECO:0000256" key="1">
    <source>
        <dbReference type="ARBA" id="ARBA00022487"/>
    </source>
</evidence>
<dbReference type="InterPro" id="IPR011118">
    <property type="entry name" value="Tannase/feruloyl_esterase"/>
</dbReference>
<keyword evidence="4" id="KW-1015">Disulfide bond</keyword>
<dbReference type="AlphaFoldDB" id="A0A5J5ELN2"/>
<evidence type="ECO:0000313" key="6">
    <source>
        <dbReference type="EMBL" id="KAA8895936.1"/>
    </source>
</evidence>
<gene>
    <name evidence="6" type="ORF">FN846DRAFT_900438</name>
</gene>
<organism evidence="6 7">
    <name type="scientific">Sphaerosporella brunnea</name>
    <dbReference type="NCBI Taxonomy" id="1250544"/>
    <lineage>
        <taxon>Eukaryota</taxon>
        <taxon>Fungi</taxon>
        <taxon>Dikarya</taxon>
        <taxon>Ascomycota</taxon>
        <taxon>Pezizomycotina</taxon>
        <taxon>Pezizomycetes</taxon>
        <taxon>Pezizales</taxon>
        <taxon>Pyronemataceae</taxon>
        <taxon>Sphaerosporella</taxon>
    </lineage>
</organism>
<dbReference type="PANTHER" id="PTHR33938:SF2">
    <property type="entry name" value="CARBOXYLIC ESTER HYDROLASE"/>
    <property type="match status" value="1"/>
</dbReference>
<comment type="similarity">
    <text evidence="5">Belongs to the tannase family.</text>
</comment>
<evidence type="ECO:0000256" key="2">
    <source>
        <dbReference type="ARBA" id="ARBA00022729"/>
    </source>
</evidence>
<comment type="caution">
    <text evidence="6">The sequence shown here is derived from an EMBL/GenBank/DDBJ whole genome shotgun (WGS) entry which is preliminary data.</text>
</comment>
<name>A0A5J5ELN2_9PEZI</name>
<accession>A0A5J5ELN2</accession>
<dbReference type="EC" id="3.1.1.-" evidence="5"/>
<proteinExistence type="inferred from homology"/>